<accession>A0A4R6WSL9</accession>
<dbReference type="Pfam" id="PF11390">
    <property type="entry name" value="FdsD"/>
    <property type="match status" value="1"/>
</dbReference>
<reference evidence="1 2" key="1">
    <citation type="submission" date="2019-03" db="EMBL/GenBank/DDBJ databases">
        <title>Genomic Encyclopedia of Type Strains, Phase III (KMG-III): the genomes of soil and plant-associated and newly described type strains.</title>
        <authorList>
            <person name="Whitman W."/>
        </authorList>
    </citation>
    <scope>NUCLEOTIDE SEQUENCE [LARGE SCALE GENOMIC DNA]</scope>
    <source>
        <strain evidence="1 2">CGMCC 1.7660</strain>
    </source>
</reference>
<sequence length="84" mass="9086">MSNDHAGGSDTLVRMANQIADFFQGYPEAEGVEGVATHIRKFWDPRMRRGIFAHLAAGGAGLKPLARTALEKLAAEQPHLKESA</sequence>
<evidence type="ECO:0000313" key="2">
    <source>
        <dbReference type="Proteomes" id="UP000295783"/>
    </source>
</evidence>
<dbReference type="Proteomes" id="UP000295783">
    <property type="component" value="Unassembled WGS sequence"/>
</dbReference>
<comment type="caution">
    <text evidence="1">The sequence shown here is derived from an EMBL/GenBank/DDBJ whole genome shotgun (WGS) entry which is preliminary data.</text>
</comment>
<proteinExistence type="predicted"/>
<keyword evidence="2" id="KW-1185">Reference proteome</keyword>
<organism evidence="1 2">
    <name type="scientific">Dongia mobilis</name>
    <dbReference type="NCBI Taxonomy" id="578943"/>
    <lineage>
        <taxon>Bacteria</taxon>
        <taxon>Pseudomonadati</taxon>
        <taxon>Pseudomonadota</taxon>
        <taxon>Alphaproteobacteria</taxon>
        <taxon>Rhodospirillales</taxon>
        <taxon>Dongiaceae</taxon>
        <taxon>Dongia</taxon>
    </lineage>
</organism>
<protein>
    <submittedName>
        <fullName evidence="1">Formate dehydrogenase delta subunit</fullName>
    </submittedName>
</protein>
<dbReference type="EMBL" id="SNYW01000002">
    <property type="protein sequence ID" value="TDQ85448.1"/>
    <property type="molecule type" value="Genomic_DNA"/>
</dbReference>
<dbReference type="InterPro" id="IPR021074">
    <property type="entry name" value="Formate_DH_dsu"/>
</dbReference>
<dbReference type="RefSeq" id="WP_322090918.1">
    <property type="nucleotide sequence ID" value="NZ_SNYW01000002.1"/>
</dbReference>
<dbReference type="AlphaFoldDB" id="A0A4R6WSL9"/>
<evidence type="ECO:0000313" key="1">
    <source>
        <dbReference type="EMBL" id="TDQ85448.1"/>
    </source>
</evidence>
<name>A0A4R6WSL9_9PROT</name>
<gene>
    <name evidence="1" type="ORF">A8950_0234</name>
</gene>